<organism evidence="2 3">
    <name type="scientific">Meristemomyces frigidus</name>
    <dbReference type="NCBI Taxonomy" id="1508187"/>
    <lineage>
        <taxon>Eukaryota</taxon>
        <taxon>Fungi</taxon>
        <taxon>Dikarya</taxon>
        <taxon>Ascomycota</taxon>
        <taxon>Pezizomycotina</taxon>
        <taxon>Dothideomycetes</taxon>
        <taxon>Dothideomycetidae</taxon>
        <taxon>Mycosphaerellales</taxon>
        <taxon>Teratosphaeriaceae</taxon>
        <taxon>Meristemomyces</taxon>
    </lineage>
</organism>
<feature type="region of interest" description="Disordered" evidence="1">
    <location>
        <begin position="175"/>
        <end position="268"/>
    </location>
</feature>
<evidence type="ECO:0000256" key="1">
    <source>
        <dbReference type="SAM" id="MobiDB-lite"/>
    </source>
</evidence>
<dbReference type="AlphaFoldDB" id="A0AAN7YG98"/>
<evidence type="ECO:0000313" key="3">
    <source>
        <dbReference type="Proteomes" id="UP001310890"/>
    </source>
</evidence>
<protein>
    <recommendedName>
        <fullName evidence="4">Fungal N-terminal domain-containing protein</fullName>
    </recommendedName>
</protein>
<comment type="caution">
    <text evidence="2">The sequence shown here is derived from an EMBL/GenBank/DDBJ whole genome shotgun (WGS) entry which is preliminary data.</text>
</comment>
<proteinExistence type="predicted"/>
<reference evidence="2" key="1">
    <citation type="submission" date="2023-08" db="EMBL/GenBank/DDBJ databases">
        <title>Black Yeasts Isolated from many extreme environments.</title>
        <authorList>
            <person name="Coleine C."/>
            <person name="Stajich J.E."/>
            <person name="Selbmann L."/>
        </authorList>
    </citation>
    <scope>NUCLEOTIDE SEQUENCE</scope>
    <source>
        <strain evidence="2">CCFEE 5401</strain>
    </source>
</reference>
<evidence type="ECO:0000313" key="2">
    <source>
        <dbReference type="EMBL" id="KAK5112468.1"/>
    </source>
</evidence>
<dbReference type="EMBL" id="JAVRRL010000030">
    <property type="protein sequence ID" value="KAK5112468.1"/>
    <property type="molecule type" value="Genomic_DNA"/>
</dbReference>
<dbReference type="Proteomes" id="UP001310890">
    <property type="component" value="Unassembled WGS sequence"/>
</dbReference>
<evidence type="ECO:0008006" key="4">
    <source>
        <dbReference type="Google" id="ProtNLM"/>
    </source>
</evidence>
<accession>A0AAN7YG98</accession>
<name>A0AAN7YG98_9PEZI</name>
<gene>
    <name evidence="2" type="ORF">LTR62_004225</name>
</gene>
<sequence length="281" mass="30583">MEGTIPLAAISSALTATVGIAEKLFQIHAVTEQAQSLLGTVHHVATDLQEARLLRRQKSALFTAREKRMFDETFRRTEEAVAHVAALTEPVRADLEVSGGKVRLSTRVLFVLRDSPRMHISLTQLGIVSQSLNREIGTLCSREWRNEGVEGAGMGAGRAPPPTYDETMFISEQRQKNLQRRSSAVPVARGRSSGSFCAPETSRSRSSPYVEARSSSPSRSYGIPAAGPDGHGMESSQPEYRAGRTNRDSAATAMESGRPSSVHCGVSGRQRGLNWLEVHSR</sequence>